<evidence type="ECO:0000313" key="1">
    <source>
        <dbReference type="EMBL" id="VAX04668.1"/>
    </source>
</evidence>
<dbReference type="AlphaFoldDB" id="A0A3B1AZL5"/>
<gene>
    <name evidence="1" type="ORF">MNBD_GAMMA20-53</name>
</gene>
<dbReference type="EMBL" id="UOFU01000387">
    <property type="protein sequence ID" value="VAX04668.1"/>
    <property type="molecule type" value="Genomic_DNA"/>
</dbReference>
<reference evidence="1" key="1">
    <citation type="submission" date="2018-06" db="EMBL/GenBank/DDBJ databases">
        <authorList>
            <person name="Zhirakovskaya E."/>
        </authorList>
    </citation>
    <scope>NUCLEOTIDE SEQUENCE</scope>
</reference>
<organism evidence="1">
    <name type="scientific">hydrothermal vent metagenome</name>
    <dbReference type="NCBI Taxonomy" id="652676"/>
    <lineage>
        <taxon>unclassified sequences</taxon>
        <taxon>metagenomes</taxon>
        <taxon>ecological metagenomes</taxon>
    </lineage>
</organism>
<protein>
    <submittedName>
        <fullName evidence="1">Uncharacterized protein</fullName>
    </submittedName>
</protein>
<sequence>MNEPDIKLEANISSSGLSKTPLLYHLIQDY</sequence>
<name>A0A3B1AZL5_9ZZZZ</name>
<accession>A0A3B1AZL5</accession>
<proteinExistence type="predicted"/>